<dbReference type="InterPro" id="IPR036271">
    <property type="entry name" value="Tet_transcr_reg_TetR-rel_C_sf"/>
</dbReference>
<dbReference type="Gene3D" id="1.10.357.10">
    <property type="entry name" value="Tetracycline Repressor, domain 2"/>
    <property type="match status" value="1"/>
</dbReference>
<feature type="domain" description="HTH tetR-type" evidence="4">
    <location>
        <begin position="25"/>
        <end position="85"/>
    </location>
</feature>
<dbReference type="PANTHER" id="PTHR30055:SF235">
    <property type="entry name" value="TRANSCRIPTIONAL REGULATORY PROTEIN"/>
    <property type="match status" value="1"/>
</dbReference>
<feature type="DNA-binding region" description="H-T-H motif" evidence="2">
    <location>
        <begin position="48"/>
        <end position="67"/>
    </location>
</feature>
<evidence type="ECO:0000313" key="6">
    <source>
        <dbReference type="Proteomes" id="UP001156641"/>
    </source>
</evidence>
<dbReference type="InterPro" id="IPR050109">
    <property type="entry name" value="HTH-type_TetR-like_transc_reg"/>
</dbReference>
<dbReference type="SUPFAM" id="SSF48498">
    <property type="entry name" value="Tetracyclin repressor-like, C-terminal domain"/>
    <property type="match status" value="1"/>
</dbReference>
<comment type="caution">
    <text evidence="5">The sequence shown here is derived from an EMBL/GenBank/DDBJ whole genome shotgun (WGS) entry which is preliminary data.</text>
</comment>
<keyword evidence="6" id="KW-1185">Reference proteome</keyword>
<dbReference type="SUPFAM" id="SSF46689">
    <property type="entry name" value="Homeodomain-like"/>
    <property type="match status" value="1"/>
</dbReference>
<evidence type="ECO:0000259" key="4">
    <source>
        <dbReference type="PROSITE" id="PS50977"/>
    </source>
</evidence>
<keyword evidence="1 2" id="KW-0238">DNA-binding</keyword>
<feature type="compositionally biased region" description="Basic and acidic residues" evidence="3">
    <location>
        <begin position="1"/>
        <end position="13"/>
    </location>
</feature>
<evidence type="ECO:0000256" key="2">
    <source>
        <dbReference type="PROSITE-ProRule" id="PRU00335"/>
    </source>
</evidence>
<dbReference type="InterPro" id="IPR001647">
    <property type="entry name" value="HTH_TetR"/>
</dbReference>
<protein>
    <recommendedName>
        <fullName evidence="4">HTH tetR-type domain-containing protein</fullName>
    </recommendedName>
</protein>
<dbReference type="EMBL" id="BSOS01000005">
    <property type="protein sequence ID" value="GLR65446.1"/>
    <property type="molecule type" value="Genomic_DNA"/>
</dbReference>
<dbReference type="Proteomes" id="UP001156641">
    <property type="component" value="Unassembled WGS sequence"/>
</dbReference>
<dbReference type="InterPro" id="IPR009057">
    <property type="entry name" value="Homeodomain-like_sf"/>
</dbReference>
<evidence type="ECO:0000313" key="5">
    <source>
        <dbReference type="EMBL" id="GLR65446.1"/>
    </source>
</evidence>
<evidence type="ECO:0000256" key="1">
    <source>
        <dbReference type="ARBA" id="ARBA00023125"/>
    </source>
</evidence>
<dbReference type="PANTHER" id="PTHR30055">
    <property type="entry name" value="HTH-TYPE TRANSCRIPTIONAL REGULATOR RUTR"/>
    <property type="match status" value="1"/>
</dbReference>
<proteinExistence type="predicted"/>
<reference evidence="6" key="1">
    <citation type="journal article" date="2019" name="Int. J. Syst. Evol. Microbiol.">
        <title>The Global Catalogue of Microorganisms (GCM) 10K type strain sequencing project: providing services to taxonomists for standard genome sequencing and annotation.</title>
        <authorList>
            <consortium name="The Broad Institute Genomics Platform"/>
            <consortium name="The Broad Institute Genome Sequencing Center for Infectious Disease"/>
            <person name="Wu L."/>
            <person name="Ma J."/>
        </authorList>
    </citation>
    <scope>NUCLEOTIDE SEQUENCE [LARGE SCALE GENOMIC DNA]</scope>
    <source>
        <strain evidence="6">NBRC 112502</strain>
    </source>
</reference>
<gene>
    <name evidence="5" type="ORF">GCM10010909_01240</name>
</gene>
<evidence type="ECO:0000256" key="3">
    <source>
        <dbReference type="SAM" id="MobiDB-lite"/>
    </source>
</evidence>
<name>A0ABQ6A3H3_9PROT</name>
<dbReference type="PROSITE" id="PS50977">
    <property type="entry name" value="HTH_TETR_2"/>
    <property type="match status" value="1"/>
</dbReference>
<feature type="region of interest" description="Disordered" evidence="3">
    <location>
        <begin position="1"/>
        <end position="22"/>
    </location>
</feature>
<organism evidence="5 6">
    <name type="scientific">Acidocella aquatica</name>
    <dbReference type="NCBI Taxonomy" id="1922313"/>
    <lineage>
        <taxon>Bacteria</taxon>
        <taxon>Pseudomonadati</taxon>
        <taxon>Pseudomonadota</taxon>
        <taxon>Alphaproteobacteria</taxon>
        <taxon>Acetobacterales</taxon>
        <taxon>Acidocellaceae</taxon>
        <taxon>Acidocella</taxon>
    </lineage>
</organism>
<accession>A0ABQ6A3H3</accession>
<sequence>MHKGESDLAPVKETKRRGRPAKAAALRSDQILPAALAAFAHHGFEGANLRQIAVEAGIDVSLIAHRYGSKLELWKAVVDDLAARFLRELPEIAEHGPALHNVMEQLIDLVCDTPQLSMFLVKEVAQQGERFEYFYERLIRPVHDFFLPLIRTAPPEPMAEPIDPDFFFFSLTGSIAISVVMRPFIGRFSNAAQDESQFRRELKRTLLQNKGLGLG</sequence>
<dbReference type="Pfam" id="PF00440">
    <property type="entry name" value="TetR_N"/>
    <property type="match status" value="1"/>
</dbReference>